<feature type="domain" description="BTB" evidence="1">
    <location>
        <begin position="21"/>
        <end position="88"/>
    </location>
</feature>
<dbReference type="Gene3D" id="2.60.120.260">
    <property type="entry name" value="Galactose-binding domain-like"/>
    <property type="match status" value="2"/>
</dbReference>
<dbReference type="RefSeq" id="XP_028968052.1">
    <property type="nucleotide sequence ID" value="XM_029112219.1"/>
</dbReference>
<organism evidence="2 3">
    <name type="scientific">Galendromus occidentalis</name>
    <name type="common">western predatory mite</name>
    <dbReference type="NCBI Taxonomy" id="34638"/>
    <lineage>
        <taxon>Eukaryota</taxon>
        <taxon>Metazoa</taxon>
        <taxon>Ecdysozoa</taxon>
        <taxon>Arthropoda</taxon>
        <taxon>Chelicerata</taxon>
        <taxon>Arachnida</taxon>
        <taxon>Acari</taxon>
        <taxon>Parasitiformes</taxon>
        <taxon>Mesostigmata</taxon>
        <taxon>Gamasina</taxon>
        <taxon>Phytoseioidea</taxon>
        <taxon>Phytoseiidae</taxon>
        <taxon>Typhlodrominae</taxon>
        <taxon>Galendromus</taxon>
    </lineage>
</organism>
<dbReference type="Pfam" id="PF00651">
    <property type="entry name" value="BTB"/>
    <property type="match status" value="1"/>
</dbReference>
<dbReference type="GO" id="GO:0008344">
    <property type="term" value="P:adult locomotory behavior"/>
    <property type="evidence" value="ECO:0007669"/>
    <property type="project" value="TreeGrafter"/>
</dbReference>
<keyword evidence="2" id="KW-1185">Reference proteome</keyword>
<evidence type="ECO:0000313" key="3">
    <source>
        <dbReference type="RefSeq" id="XP_028968052.1"/>
    </source>
</evidence>
<reference evidence="3" key="1">
    <citation type="submission" date="2025-08" db="UniProtKB">
        <authorList>
            <consortium name="RefSeq"/>
        </authorList>
    </citation>
    <scope>IDENTIFICATION</scope>
</reference>
<evidence type="ECO:0000313" key="2">
    <source>
        <dbReference type="Proteomes" id="UP000694867"/>
    </source>
</evidence>
<dbReference type="KEGG" id="goe:114828368"/>
<gene>
    <name evidence="3" type="primary">LOC114828368</name>
</gene>
<dbReference type="Gene3D" id="3.30.710.10">
    <property type="entry name" value="Potassium Channel Kv1.1, Chain A"/>
    <property type="match status" value="1"/>
</dbReference>
<dbReference type="GO" id="GO:0050804">
    <property type="term" value="P:modulation of chemical synaptic transmission"/>
    <property type="evidence" value="ECO:0007669"/>
    <property type="project" value="TreeGrafter"/>
</dbReference>
<dbReference type="PANTHER" id="PTHR46306:SF1">
    <property type="entry name" value="BTB_POZ DOMAIN-CONTAINING PROTEIN 9"/>
    <property type="match status" value="1"/>
</dbReference>
<name>A0AAJ7SHV1_9ACAR</name>
<dbReference type="InterPro" id="IPR011333">
    <property type="entry name" value="SKP1/BTB/POZ_sf"/>
</dbReference>
<dbReference type="GO" id="GO:0005737">
    <property type="term" value="C:cytoplasm"/>
    <property type="evidence" value="ECO:0007669"/>
    <property type="project" value="TreeGrafter"/>
</dbReference>
<dbReference type="SUPFAM" id="SSF49785">
    <property type="entry name" value="Galactose-binding domain-like"/>
    <property type="match status" value="2"/>
</dbReference>
<dbReference type="SMART" id="SM00875">
    <property type="entry name" value="BACK"/>
    <property type="match status" value="1"/>
</dbReference>
<proteinExistence type="predicted"/>
<protein>
    <submittedName>
        <fullName evidence="3">BTB/POZ domain-containing protein 9-like</fullName>
    </submittedName>
</protein>
<dbReference type="Gene3D" id="1.25.40.420">
    <property type="match status" value="1"/>
</dbReference>
<sequence>MEYVKDLAARFGSLLFDSASSDLTLIVEGEALPVHRIILATSCDYFWALFCGRMMESRQSRIILQDISLRGFKHLMRYVYTGDLDLENLESGIILEVLGLANLYGFNVLHDVLVEHIRKNLSLANIVIMSNEANCLQHDQLIDICNQFMDENPDEILKREIFNLLSIETLYGLLSRSSFYAEEIEIFEALREWCSREPQLQGPHVGIMETLRLELIETEDLVNIVGESGLVSKESISEAIQMKRSGAAELRHRGILKSGENFATDENGASRLREIPSECIVTPRACTAYDRDSMPPLNTDLMVRFEEGLVVALRKPFFINKISFKLRDDGLNLYSYYVEVSVNLVDWVRIVDHSKYLCRSYQKLFFEPRVVRYIRVIFTKCFDNKIAHLRRFKASRSKKEITLSHGFHAPEKDVASRGSVIACDAGDDAMIRDPPGWTWHIIGRNSTTIRLSQPFALNRIEMLLAGGDARQYSYYVETSLDKEHWTRVVDRTAEDCRGWQTLSFEMLPMIYIRIVGTASTCGRFFSCTRFSCYAELNPTTAHENQERSGAVSAF</sequence>
<dbReference type="SUPFAM" id="SSF54695">
    <property type="entry name" value="POZ domain"/>
    <property type="match status" value="1"/>
</dbReference>
<evidence type="ECO:0000259" key="1">
    <source>
        <dbReference type="PROSITE" id="PS50097"/>
    </source>
</evidence>
<dbReference type="InterPro" id="IPR000210">
    <property type="entry name" value="BTB/POZ_dom"/>
</dbReference>
<dbReference type="PROSITE" id="PS50097">
    <property type="entry name" value="BTB"/>
    <property type="match status" value="1"/>
</dbReference>
<accession>A0AAJ7SHV1</accession>
<dbReference type="Proteomes" id="UP000694867">
    <property type="component" value="Unplaced"/>
</dbReference>
<dbReference type="AlphaFoldDB" id="A0AAJ7SHV1"/>
<dbReference type="GeneID" id="114828368"/>
<dbReference type="InterPro" id="IPR011705">
    <property type="entry name" value="BACK"/>
</dbReference>
<dbReference type="InterPro" id="IPR008979">
    <property type="entry name" value="Galactose-bd-like_sf"/>
</dbReference>
<dbReference type="InterPro" id="IPR052407">
    <property type="entry name" value="BTB_POZ_domain_cont_9"/>
</dbReference>
<dbReference type="Pfam" id="PF07707">
    <property type="entry name" value="BACK"/>
    <property type="match status" value="1"/>
</dbReference>
<dbReference type="GO" id="GO:0048512">
    <property type="term" value="P:circadian behavior"/>
    <property type="evidence" value="ECO:0007669"/>
    <property type="project" value="TreeGrafter"/>
</dbReference>
<dbReference type="SMART" id="SM00225">
    <property type="entry name" value="BTB"/>
    <property type="match status" value="1"/>
</dbReference>
<dbReference type="PANTHER" id="PTHR46306">
    <property type="entry name" value="BTB/POZ DOMAIN-CONTAINING PROTEIN 9"/>
    <property type="match status" value="1"/>
</dbReference>